<protein>
    <submittedName>
        <fullName evidence="1">Uncharacterized protein</fullName>
    </submittedName>
</protein>
<name>A0A0F9J9B2_9ZZZZ</name>
<accession>A0A0F9J9B2</accession>
<comment type="caution">
    <text evidence="1">The sequence shown here is derived from an EMBL/GenBank/DDBJ whole genome shotgun (WGS) entry which is preliminary data.</text>
</comment>
<reference evidence="1" key="1">
    <citation type="journal article" date="2015" name="Nature">
        <title>Complex archaea that bridge the gap between prokaryotes and eukaryotes.</title>
        <authorList>
            <person name="Spang A."/>
            <person name="Saw J.H."/>
            <person name="Jorgensen S.L."/>
            <person name="Zaremba-Niedzwiedzka K."/>
            <person name="Martijn J."/>
            <person name="Lind A.E."/>
            <person name="van Eijk R."/>
            <person name="Schleper C."/>
            <person name="Guy L."/>
            <person name="Ettema T.J."/>
        </authorList>
    </citation>
    <scope>NUCLEOTIDE SEQUENCE</scope>
</reference>
<proteinExistence type="predicted"/>
<sequence>MKEFKVNEYITLKLEDDITNIYINDILFRQCKILLLNIPNDKDSKQIQSIDEAADKMGWSPFGQAIPNIRHKISPKTKFWVHCSNIQAWIENDYNTKILHHSISFPLLKKLVELGDPLAKMRFKEEVAERLERSTPQVLLFLIRERYLDVFTPEELESLILNIEFTLPSEKEYFKYVPSLFHDFIYGLGLSNQAAIILFEHLFKSFYGNLFVELKQILLQKSQIETDTILFKLTQGLLNTNLKRIKLYFNFLKREEKISLLNSSITNKCYEVIFELLTENPGLFNRLNEEQLRLLVRKALMTKKSSVISLLLDEGHLTHLSREEISEILANISDYGFSEKIVTKIENWFSWLERGYVRFRSCYIHKNDVEILQEVERTLDIKLIWTPFSLARSNYMFEIDDERRVFRLDIGYKLGKEIPNTLIEKIDTLKNLKVLRLPD</sequence>
<organism evidence="1">
    <name type="scientific">marine sediment metagenome</name>
    <dbReference type="NCBI Taxonomy" id="412755"/>
    <lineage>
        <taxon>unclassified sequences</taxon>
        <taxon>metagenomes</taxon>
        <taxon>ecological metagenomes</taxon>
    </lineage>
</organism>
<evidence type="ECO:0000313" key="1">
    <source>
        <dbReference type="EMBL" id="KKM66359.1"/>
    </source>
</evidence>
<dbReference type="AlphaFoldDB" id="A0A0F9J9B2"/>
<dbReference type="EMBL" id="LAZR01010549">
    <property type="protein sequence ID" value="KKM66359.1"/>
    <property type="molecule type" value="Genomic_DNA"/>
</dbReference>
<gene>
    <name evidence="1" type="ORF">LCGC14_1482000</name>
</gene>